<dbReference type="EMBL" id="GBRH01270916">
    <property type="protein sequence ID" value="JAD26979.1"/>
    <property type="molecule type" value="Transcribed_RNA"/>
</dbReference>
<evidence type="ECO:0000313" key="1">
    <source>
        <dbReference type="EMBL" id="JAD26979.1"/>
    </source>
</evidence>
<accession>A0A0A8YK11</accession>
<proteinExistence type="predicted"/>
<protein>
    <submittedName>
        <fullName evidence="1">Uncharacterized protein</fullName>
    </submittedName>
</protein>
<reference evidence="1" key="1">
    <citation type="submission" date="2014-09" db="EMBL/GenBank/DDBJ databases">
        <authorList>
            <person name="Magalhaes I.L.F."/>
            <person name="Oliveira U."/>
            <person name="Santos F.R."/>
            <person name="Vidigal T.H.D.A."/>
            <person name="Brescovit A.D."/>
            <person name="Santos A.J."/>
        </authorList>
    </citation>
    <scope>NUCLEOTIDE SEQUENCE</scope>
    <source>
        <tissue evidence="1">Shoot tissue taken approximately 20 cm above the soil surface</tissue>
    </source>
</reference>
<reference evidence="1" key="2">
    <citation type="journal article" date="2015" name="Data Brief">
        <title>Shoot transcriptome of the giant reed, Arundo donax.</title>
        <authorList>
            <person name="Barrero R.A."/>
            <person name="Guerrero F.D."/>
            <person name="Moolhuijzen P."/>
            <person name="Goolsby J.A."/>
            <person name="Tidwell J."/>
            <person name="Bellgard S.E."/>
            <person name="Bellgard M.I."/>
        </authorList>
    </citation>
    <scope>NUCLEOTIDE SEQUENCE</scope>
    <source>
        <tissue evidence="1">Shoot tissue taken approximately 20 cm above the soil surface</tissue>
    </source>
</reference>
<organism evidence="1">
    <name type="scientific">Arundo donax</name>
    <name type="common">Giant reed</name>
    <name type="synonym">Donax arundinaceus</name>
    <dbReference type="NCBI Taxonomy" id="35708"/>
    <lineage>
        <taxon>Eukaryota</taxon>
        <taxon>Viridiplantae</taxon>
        <taxon>Streptophyta</taxon>
        <taxon>Embryophyta</taxon>
        <taxon>Tracheophyta</taxon>
        <taxon>Spermatophyta</taxon>
        <taxon>Magnoliopsida</taxon>
        <taxon>Liliopsida</taxon>
        <taxon>Poales</taxon>
        <taxon>Poaceae</taxon>
        <taxon>PACMAD clade</taxon>
        <taxon>Arundinoideae</taxon>
        <taxon>Arundineae</taxon>
        <taxon>Arundo</taxon>
    </lineage>
</organism>
<sequence length="59" mass="7101">MQFFVMSSRSILFCSCINLMLLPLRFYSGHEYVIMEQMNLRGIRIRLIQMKYTVRNVAH</sequence>
<dbReference type="AlphaFoldDB" id="A0A0A8YK11"/>
<name>A0A0A8YK11_ARUDO</name>